<feature type="compositionally biased region" description="Basic and acidic residues" evidence="1">
    <location>
        <begin position="10"/>
        <end position="39"/>
    </location>
</feature>
<reference evidence="2 3" key="1">
    <citation type="journal article" date="2024" name="Chem. Sci.">
        <title>Discovery of megapolipeptins by genome mining of a Burkholderiales bacteria collection.</title>
        <authorList>
            <person name="Paulo B.S."/>
            <person name="Recchia M.J.J."/>
            <person name="Lee S."/>
            <person name="Fergusson C.H."/>
            <person name="Romanowski S.B."/>
            <person name="Hernandez A."/>
            <person name="Krull N."/>
            <person name="Liu D.Y."/>
            <person name="Cavanagh H."/>
            <person name="Bos A."/>
            <person name="Gray C.A."/>
            <person name="Murphy B.T."/>
            <person name="Linington R.G."/>
            <person name="Eustaquio A.S."/>
        </authorList>
    </citation>
    <scope>NUCLEOTIDE SEQUENCE [LARGE SCALE GENOMIC DNA]</scope>
    <source>
        <strain evidence="2 3">RL17-350-BIC-A</strain>
    </source>
</reference>
<dbReference type="RefSeq" id="WP_408181804.1">
    <property type="nucleotide sequence ID" value="NZ_JAQQEZ010000055.1"/>
</dbReference>
<feature type="region of interest" description="Disordered" evidence="1">
    <location>
        <begin position="1"/>
        <end position="66"/>
    </location>
</feature>
<evidence type="ECO:0000256" key="1">
    <source>
        <dbReference type="SAM" id="MobiDB-lite"/>
    </source>
</evidence>
<organism evidence="2 3">
    <name type="scientific">Paraburkholderia dipogonis</name>
    <dbReference type="NCBI Taxonomy" id="1211383"/>
    <lineage>
        <taxon>Bacteria</taxon>
        <taxon>Pseudomonadati</taxon>
        <taxon>Pseudomonadota</taxon>
        <taxon>Betaproteobacteria</taxon>
        <taxon>Burkholderiales</taxon>
        <taxon>Burkholderiaceae</taxon>
        <taxon>Paraburkholderia</taxon>
    </lineage>
</organism>
<feature type="compositionally biased region" description="Acidic residues" evidence="1">
    <location>
        <begin position="50"/>
        <end position="66"/>
    </location>
</feature>
<comment type="caution">
    <text evidence="2">The sequence shown here is derived from an EMBL/GenBank/DDBJ whole genome shotgun (WGS) entry which is preliminary data.</text>
</comment>
<dbReference type="Proteomes" id="UP001629230">
    <property type="component" value="Unassembled WGS sequence"/>
</dbReference>
<protein>
    <submittedName>
        <fullName evidence="2">Uncharacterized protein</fullName>
    </submittedName>
</protein>
<evidence type="ECO:0000313" key="2">
    <source>
        <dbReference type="EMBL" id="MFM0007226.1"/>
    </source>
</evidence>
<keyword evidence="3" id="KW-1185">Reference proteome</keyword>
<accession>A0ABW9B4X7</accession>
<proteinExistence type="predicted"/>
<name>A0ABW9B4X7_9BURK</name>
<sequence length="66" mass="7321">SSSEHAMTNHPKEQARGVSRKDDQDKLADDIADSDRDSATPDNAAPVLQSEDDEQHDEMRDEDAPE</sequence>
<evidence type="ECO:0000313" key="3">
    <source>
        <dbReference type="Proteomes" id="UP001629230"/>
    </source>
</evidence>
<gene>
    <name evidence="2" type="ORF">PQR57_40510</name>
</gene>
<feature type="non-terminal residue" evidence="2">
    <location>
        <position position="1"/>
    </location>
</feature>
<dbReference type="EMBL" id="JAQQEZ010000055">
    <property type="protein sequence ID" value="MFM0007226.1"/>
    <property type="molecule type" value="Genomic_DNA"/>
</dbReference>